<dbReference type="EMBL" id="MSAG01000034">
    <property type="protein sequence ID" value="PUX18565.1"/>
    <property type="molecule type" value="Genomic_DNA"/>
</dbReference>
<accession>A0A2T7B0I9</accession>
<comment type="caution">
    <text evidence="1">The sequence shown here is derived from an EMBL/GenBank/DDBJ whole genome shotgun (WGS) entry which is preliminary data.</text>
</comment>
<proteinExistence type="predicted"/>
<dbReference type="OrthoDB" id="6636810at2"/>
<dbReference type="RefSeq" id="WP_075184050.1">
    <property type="nucleotide sequence ID" value="NZ_CP187986.1"/>
</dbReference>
<reference evidence="1" key="1">
    <citation type="submission" date="2016-12" db="EMBL/GenBank/DDBJ databases">
        <title>Analysis of the Molecular Diversity Among Cronobacter Species Isolated from Filth Flies Using a Pan Genomic DNA Microarray.</title>
        <authorList>
            <person name="Pava-Ripoll M."/>
            <person name="Tall B."/>
            <person name="Farber J."/>
            <person name="Fanning S."/>
            <person name="Lehner A."/>
            <person name="Stephan R."/>
            <person name="Pagotto F."/>
            <person name="Iverson C."/>
            <person name="Ziobro G."/>
            <person name="Miller A."/>
            <person name="Pearson R."/>
            <person name="Yan Q."/>
            <person name="Kim M."/>
            <person name="Jeong S."/>
            <person name="Park J."/>
            <person name="Jun S."/>
            <person name="Choi H."/>
            <person name="Chung T."/>
            <person name="Yoo Y."/>
            <person name="Park E."/>
            <person name="Hwang S."/>
            <person name="Lee B."/>
            <person name="Sathyamoorthy V."/>
            <person name="Carter L."/>
            <person name="Mammel M."/>
            <person name="Jackson S."/>
            <person name="Kothary M."/>
            <person name="Patel I."/>
            <person name="Grim C."/>
            <person name="Gopinath G."/>
            <person name="Gangiredla J."/>
            <person name="Chase H."/>
        </authorList>
    </citation>
    <scope>NUCLEOTIDE SEQUENCE [LARGE SCALE GENOMIC DNA]</scope>
    <source>
        <strain evidence="1">MOD1-Sh41s</strain>
    </source>
</reference>
<evidence type="ECO:0000313" key="1">
    <source>
        <dbReference type="EMBL" id="PUX18565.1"/>
    </source>
</evidence>
<gene>
    <name evidence="1" type="ORF">BS411_19140</name>
</gene>
<dbReference type="AlphaFoldDB" id="A0A2T7B0I9"/>
<name>A0A2T7B0I9_9ENTR</name>
<organism evidence="1">
    <name type="scientific">Cronobacter turicensis</name>
    <dbReference type="NCBI Taxonomy" id="413502"/>
    <lineage>
        <taxon>Bacteria</taxon>
        <taxon>Pseudomonadati</taxon>
        <taxon>Pseudomonadota</taxon>
        <taxon>Gammaproteobacteria</taxon>
        <taxon>Enterobacterales</taxon>
        <taxon>Enterobacteriaceae</taxon>
        <taxon>Cronobacter</taxon>
    </lineage>
</organism>
<protein>
    <submittedName>
        <fullName evidence="1">Uncharacterized protein</fullName>
    </submittedName>
</protein>
<sequence>MSHIRKSSVQFDRIEDLITELENSGHSKASLWYSGALTNGTPDKRYPVAIISADCRMIAQKRSDGTWVALYGYDDPVSSTGFAPADAFNLEENWFQLLTVQLLVGRKTGK</sequence>